<reference evidence="2 3" key="1">
    <citation type="submission" date="2019-04" db="EMBL/GenBank/DDBJ databases">
        <title>Sphingobacterium olei sp. nov., isolated from oil-contaminated soil.</title>
        <authorList>
            <person name="Liu B."/>
        </authorList>
    </citation>
    <scope>NUCLEOTIDE SEQUENCE [LARGE SCALE GENOMIC DNA]</scope>
    <source>
        <strain evidence="2 3">HAL-9</strain>
    </source>
</reference>
<evidence type="ECO:0008006" key="4">
    <source>
        <dbReference type="Google" id="ProtNLM"/>
    </source>
</evidence>
<proteinExistence type="predicted"/>
<feature type="transmembrane region" description="Helical" evidence="1">
    <location>
        <begin position="136"/>
        <end position="160"/>
    </location>
</feature>
<dbReference type="EMBL" id="SUME01000006">
    <property type="protein sequence ID" value="TJZ54818.1"/>
    <property type="molecule type" value="Genomic_DNA"/>
</dbReference>
<accession>A0A4V5ML92</accession>
<keyword evidence="1" id="KW-1133">Transmembrane helix</keyword>
<dbReference type="RefSeq" id="WP_136902178.1">
    <property type="nucleotide sequence ID" value="NZ_SUME01000006.1"/>
</dbReference>
<name>A0A4V5ML92_9SPHI</name>
<sequence length="400" mass="45984">MTIRRWAWIGLFNLFCVASLGLLMRLKFLMPLPWMDQKNFMHAHSHFAFSGWVSHILMVLIVTSMYGKVGKDTLPLKYQCIILANVLLAFAMLISFSLHGYGMYSIVFSTLSLLISYVFAFYCWRDLDETKIGRIALYWFRAALFFLVFSSLGTFFLAYLRATHIIDTRKQLASVYFYLHFQYNGWFFFACMGLFSYWLHVKGIILHHAKTFFFLFFFCVLPTYLLSVLWLNIPAWLYLLLGVIVIVQLLAWTVYVYAVVKAVRKVDDRTSVVAWMQGGVLLAVFVKLLLQALSAIPSLSQLVYGFRPVVIAYLHLVLLVIITLFVISYIYQMNILHIRRSTVYWTVIMIVGIVSNELLLALQGVSSLIGFFIQHISLGLAVVSAMIVCGIAGVFWSVRE</sequence>
<feature type="transmembrane region" description="Helical" evidence="1">
    <location>
        <begin position="310"/>
        <end position="331"/>
    </location>
</feature>
<dbReference type="Proteomes" id="UP000306808">
    <property type="component" value="Unassembled WGS sequence"/>
</dbReference>
<feature type="transmembrane region" description="Helical" evidence="1">
    <location>
        <begin position="368"/>
        <end position="396"/>
    </location>
</feature>
<dbReference type="AlphaFoldDB" id="A0A4V5ML92"/>
<feature type="transmembrane region" description="Helical" evidence="1">
    <location>
        <begin position="78"/>
        <end position="98"/>
    </location>
</feature>
<feature type="transmembrane region" description="Helical" evidence="1">
    <location>
        <begin position="211"/>
        <end position="230"/>
    </location>
</feature>
<evidence type="ECO:0000256" key="1">
    <source>
        <dbReference type="SAM" id="Phobius"/>
    </source>
</evidence>
<feature type="transmembrane region" description="Helical" evidence="1">
    <location>
        <begin position="236"/>
        <end position="260"/>
    </location>
</feature>
<feature type="transmembrane region" description="Helical" evidence="1">
    <location>
        <begin position="180"/>
        <end position="199"/>
    </location>
</feature>
<feature type="transmembrane region" description="Helical" evidence="1">
    <location>
        <begin position="46"/>
        <end position="66"/>
    </location>
</feature>
<feature type="transmembrane region" description="Helical" evidence="1">
    <location>
        <begin position="7"/>
        <end position="26"/>
    </location>
</feature>
<keyword evidence="3" id="KW-1185">Reference proteome</keyword>
<protein>
    <recommendedName>
        <fullName evidence="4">NnrS family protein</fullName>
    </recommendedName>
</protein>
<evidence type="ECO:0000313" key="3">
    <source>
        <dbReference type="Proteomes" id="UP000306808"/>
    </source>
</evidence>
<comment type="caution">
    <text evidence="2">The sequence shown here is derived from an EMBL/GenBank/DDBJ whole genome shotgun (WGS) entry which is preliminary data.</text>
</comment>
<feature type="transmembrane region" description="Helical" evidence="1">
    <location>
        <begin position="104"/>
        <end position="124"/>
    </location>
</feature>
<organism evidence="2 3">
    <name type="scientific">Sphingobacterium olei</name>
    <dbReference type="NCBI Taxonomy" id="2571155"/>
    <lineage>
        <taxon>Bacteria</taxon>
        <taxon>Pseudomonadati</taxon>
        <taxon>Bacteroidota</taxon>
        <taxon>Sphingobacteriia</taxon>
        <taxon>Sphingobacteriales</taxon>
        <taxon>Sphingobacteriaceae</taxon>
        <taxon>Sphingobacterium</taxon>
    </lineage>
</organism>
<feature type="transmembrane region" description="Helical" evidence="1">
    <location>
        <begin position="272"/>
        <end position="290"/>
    </location>
</feature>
<gene>
    <name evidence="2" type="ORF">FAZ15_15205</name>
</gene>
<keyword evidence="1" id="KW-0472">Membrane</keyword>
<dbReference type="OrthoDB" id="2827525at2"/>
<feature type="transmembrane region" description="Helical" evidence="1">
    <location>
        <begin position="343"/>
        <end position="362"/>
    </location>
</feature>
<evidence type="ECO:0000313" key="2">
    <source>
        <dbReference type="EMBL" id="TJZ54818.1"/>
    </source>
</evidence>
<keyword evidence="1" id="KW-0812">Transmembrane</keyword>